<feature type="coiled-coil region" evidence="8">
    <location>
        <begin position="10"/>
        <end position="56"/>
    </location>
</feature>
<feature type="domain" description="Pyosin/cloacin translocation" evidence="9">
    <location>
        <begin position="209"/>
        <end position="343"/>
    </location>
</feature>
<evidence type="ECO:0000256" key="3">
    <source>
        <dbReference type="ARBA" id="ARBA00022722"/>
    </source>
</evidence>
<name>A0A0T9R293_9GAMM</name>
<keyword evidence="5 10" id="KW-0378">Hydrolase</keyword>
<keyword evidence="7" id="KW-0078">Bacteriocin</keyword>
<dbReference type="GO" id="GO:0031640">
    <property type="term" value="P:killing of cells of another organism"/>
    <property type="evidence" value="ECO:0007669"/>
    <property type="project" value="UniProtKB-KW"/>
</dbReference>
<keyword evidence="11" id="KW-1185">Reference proteome</keyword>
<dbReference type="EC" id="3.1.-.-" evidence="10"/>
<evidence type="ECO:0000313" key="11">
    <source>
        <dbReference type="Proteomes" id="UP000041882"/>
    </source>
</evidence>
<evidence type="ECO:0000256" key="7">
    <source>
        <dbReference type="ARBA" id="ARBA00023048"/>
    </source>
</evidence>
<dbReference type="SUPFAM" id="SSF69369">
    <property type="entry name" value="Cloacin translocation domain"/>
    <property type="match status" value="1"/>
</dbReference>
<dbReference type="AlphaFoldDB" id="A0A0T9R293"/>
<evidence type="ECO:0000256" key="4">
    <source>
        <dbReference type="ARBA" id="ARBA00022759"/>
    </source>
</evidence>
<proteinExistence type="inferred from homology"/>
<dbReference type="GO" id="GO:0019835">
    <property type="term" value="P:cytolysis"/>
    <property type="evidence" value="ECO:0007669"/>
    <property type="project" value="InterPro"/>
</dbReference>
<evidence type="ECO:0000256" key="1">
    <source>
        <dbReference type="ARBA" id="ARBA00006811"/>
    </source>
</evidence>
<dbReference type="PRINTS" id="PR01300">
    <property type="entry name" value="PYOCINKILLER"/>
</dbReference>
<reference evidence="11" key="1">
    <citation type="submission" date="2015-03" db="EMBL/GenBank/DDBJ databases">
        <authorList>
            <consortium name="Pathogen Informatics"/>
            <person name="Murphy D."/>
        </authorList>
    </citation>
    <scope>NUCLEOTIDE SEQUENCE [LARGE SCALE GENOMIC DNA]</scope>
    <source>
        <strain evidence="11">IP6945</strain>
    </source>
</reference>
<evidence type="ECO:0000256" key="5">
    <source>
        <dbReference type="ARBA" id="ARBA00022801"/>
    </source>
</evidence>
<dbReference type="Gene3D" id="3.90.540.10">
    <property type="entry name" value="Colicin/pyocin, DNase domain"/>
    <property type="match status" value="1"/>
</dbReference>
<evidence type="ECO:0000256" key="2">
    <source>
        <dbReference type="ARBA" id="ARBA00022529"/>
    </source>
</evidence>
<sequence>MLQQQVNADIERAEQQRVESARLAAEAAAERQRVENARLMREREKAEARQQEAIRQDTYSLPAYSMWSFYPPGFAVAGMGSIELGQEVIQGLGTSLRMALVRLGAITTSSVADPMAVTVAAAFNPRKEGEGSDKPTGWDRPPLASIIRRINYLVADPMIAAVITAVVAAASGSLKEGEGPAQLPDLARPLLAGAIPLHSMWLSHGVWSAKQADIELPIRMLITDADGLMEVHAVKTGVGGVSARVKLVGAQYDAAKGTYFFTTDNLPSRTFMFTPVTPPGTDLSPLLPQPESAPALPLHTGETVIRHAVIHTVFPLPALEEHDFHDYVIWFPADSGLEPVYVYLKSPREEPGIVTGRGQSVTGIWLAGAGEGLGAPIPAQIADQLRGRWFSRFDKFREAFWVAVGHDPELAGQFNIVNKVEMINYRAPYPPAIEKVGGRKKYEIHHIKFIRNGGEVYNVDNLRVMTPKLHVSIHSKRRGK</sequence>
<dbReference type="Pfam" id="PF06958">
    <property type="entry name" value="Pyocin_S"/>
    <property type="match status" value="1"/>
</dbReference>
<organism evidence="10 11">
    <name type="scientific">Yersinia thracica</name>
    <dbReference type="NCBI Taxonomy" id="2890319"/>
    <lineage>
        <taxon>Bacteria</taxon>
        <taxon>Pseudomonadati</taxon>
        <taxon>Pseudomonadota</taxon>
        <taxon>Gammaproteobacteria</taxon>
        <taxon>Enterobacterales</taxon>
        <taxon>Yersiniaceae</taxon>
        <taxon>Yersinia</taxon>
    </lineage>
</organism>
<dbReference type="GO" id="GO:0016787">
    <property type="term" value="F:hydrolase activity"/>
    <property type="evidence" value="ECO:0007669"/>
    <property type="project" value="UniProtKB-KW"/>
</dbReference>
<evidence type="ECO:0000313" key="10">
    <source>
        <dbReference type="EMBL" id="CNI40943.1"/>
    </source>
</evidence>
<dbReference type="SUPFAM" id="SSF54060">
    <property type="entry name" value="His-Me finger endonucleases"/>
    <property type="match status" value="1"/>
</dbReference>
<dbReference type="GO" id="GO:0042742">
    <property type="term" value="P:defense response to bacterium"/>
    <property type="evidence" value="ECO:0007669"/>
    <property type="project" value="UniProtKB-KW"/>
</dbReference>
<dbReference type="GO" id="GO:0005102">
    <property type="term" value="F:signaling receptor binding"/>
    <property type="evidence" value="ECO:0007669"/>
    <property type="project" value="InterPro"/>
</dbReference>
<accession>A0A0T9R293</accession>
<dbReference type="InterPro" id="IPR036302">
    <property type="entry name" value="Pyosin/cloacin_T_dom_sf"/>
</dbReference>
<dbReference type="InterPro" id="IPR003060">
    <property type="entry name" value="Pyocin_killer"/>
</dbReference>
<dbReference type="InterPro" id="IPR044925">
    <property type="entry name" value="His-Me_finger_sf"/>
</dbReference>
<keyword evidence="4" id="KW-0255">Endonuclease</keyword>
<comment type="similarity">
    <text evidence="1">Belongs to the colicin/pyosin nuclease family.</text>
</comment>
<protein>
    <submittedName>
        <fullName evidence="10">Colicin/pyocin immunity family protein</fullName>
        <ecNumber evidence="10">3.1.-.-</ecNumber>
    </submittedName>
</protein>
<keyword evidence="3" id="KW-0540">Nuclease</keyword>
<dbReference type="Pfam" id="PF21431">
    <property type="entry name" value="Col-Pyo_DNase"/>
    <property type="match status" value="1"/>
</dbReference>
<keyword evidence="8" id="KW-0175">Coiled coil</keyword>
<dbReference type="EMBL" id="CQAW01000038">
    <property type="protein sequence ID" value="CNI40943.1"/>
    <property type="molecule type" value="Genomic_DNA"/>
</dbReference>
<dbReference type="Proteomes" id="UP000041882">
    <property type="component" value="Unassembled WGS sequence"/>
</dbReference>
<keyword evidence="2" id="KW-0929">Antimicrobial</keyword>
<dbReference type="GO" id="GO:0004519">
    <property type="term" value="F:endonuclease activity"/>
    <property type="evidence" value="ECO:0007669"/>
    <property type="project" value="UniProtKB-KW"/>
</dbReference>
<dbReference type="InterPro" id="IPR037146">
    <property type="entry name" value="Colicin/pyocin_DNase_dom_sf"/>
</dbReference>
<dbReference type="InterPro" id="IPR016128">
    <property type="entry name" value="Pyosin/cloacin_T_dom"/>
</dbReference>
<evidence type="ECO:0000256" key="6">
    <source>
        <dbReference type="ARBA" id="ARBA00023022"/>
    </source>
</evidence>
<dbReference type="InterPro" id="IPR003615">
    <property type="entry name" value="HNH_nuc"/>
</dbReference>
<evidence type="ECO:0000256" key="8">
    <source>
        <dbReference type="SAM" id="Coils"/>
    </source>
</evidence>
<gene>
    <name evidence="10" type="primary">pys2_1</name>
    <name evidence="10" type="ORF">ERS008472_04060</name>
</gene>
<evidence type="ECO:0000259" key="9">
    <source>
        <dbReference type="Pfam" id="PF06958"/>
    </source>
</evidence>
<dbReference type="CDD" id="cd00085">
    <property type="entry name" value="HNHc"/>
    <property type="match status" value="1"/>
</dbReference>
<keyword evidence="6" id="KW-0044">Antibiotic</keyword>